<evidence type="ECO:0000256" key="12">
    <source>
        <dbReference type="ARBA" id="ARBA00022683"/>
    </source>
</evidence>
<dbReference type="PRINTS" id="PR01736">
    <property type="entry name" value="PHPHTRNFRASE"/>
</dbReference>
<dbReference type="EC" id="2.7.3.9" evidence="6"/>
<dbReference type="GO" id="GO:0005737">
    <property type="term" value="C:cytoplasm"/>
    <property type="evidence" value="ECO:0007669"/>
    <property type="project" value="UniProtKB-SubCell"/>
</dbReference>
<feature type="domain" description="PEP-utilising enzyme mobile" evidence="17">
    <location>
        <begin position="148"/>
        <end position="220"/>
    </location>
</feature>
<comment type="catalytic activity">
    <reaction evidence="1">
        <text>L-histidyl-[protein] + phosphoenolpyruvate = N(pros)-phospho-L-histidyl-[protein] + pyruvate</text>
        <dbReference type="Rhea" id="RHEA:23880"/>
        <dbReference type="Rhea" id="RHEA-COMP:9745"/>
        <dbReference type="Rhea" id="RHEA-COMP:9746"/>
        <dbReference type="ChEBI" id="CHEBI:15361"/>
        <dbReference type="ChEBI" id="CHEBI:29979"/>
        <dbReference type="ChEBI" id="CHEBI:58702"/>
        <dbReference type="ChEBI" id="CHEBI:64837"/>
        <dbReference type="EC" id="2.7.3.9"/>
    </reaction>
</comment>
<evidence type="ECO:0000256" key="3">
    <source>
        <dbReference type="ARBA" id="ARBA00002728"/>
    </source>
</evidence>
<dbReference type="InterPro" id="IPR000121">
    <property type="entry name" value="PEP_util_C"/>
</dbReference>
<dbReference type="SUPFAM" id="SSF51621">
    <property type="entry name" value="Phosphoenolpyruvate/pyruvate domain"/>
    <property type="match status" value="1"/>
</dbReference>
<evidence type="ECO:0000256" key="1">
    <source>
        <dbReference type="ARBA" id="ARBA00000683"/>
    </source>
</evidence>
<dbReference type="AlphaFoldDB" id="A0A6J6E686"/>
<reference evidence="20" key="1">
    <citation type="submission" date="2020-05" db="EMBL/GenBank/DDBJ databases">
        <authorList>
            <person name="Chiriac C."/>
            <person name="Salcher M."/>
            <person name="Ghai R."/>
            <person name="Kavagutti S V."/>
        </authorList>
    </citation>
    <scope>NUCLEOTIDE SEQUENCE</scope>
</reference>
<protein>
    <recommendedName>
        <fullName evidence="7">Phosphoenolpyruvate-protein phosphotransferase</fullName>
        <ecNumber evidence="6">2.7.3.9</ecNumber>
    </recommendedName>
    <alternativeName>
        <fullName evidence="16">Phosphotransferase system, enzyme I</fullName>
    </alternativeName>
</protein>
<evidence type="ECO:0000256" key="13">
    <source>
        <dbReference type="ARBA" id="ARBA00022723"/>
    </source>
</evidence>
<dbReference type="PANTHER" id="PTHR46244:SF3">
    <property type="entry name" value="PHOSPHOENOLPYRUVATE-PROTEIN PHOSPHOTRANSFERASE"/>
    <property type="match status" value="1"/>
</dbReference>
<keyword evidence="14" id="KW-0418">Kinase</keyword>
<gene>
    <name evidence="20" type="ORF">UFOPK1698_00581</name>
</gene>
<keyword evidence="8" id="KW-0813">Transport</keyword>
<keyword evidence="12" id="KW-0598">Phosphotransferase system</keyword>
<comment type="cofactor">
    <cofactor evidence="2">
        <name>Mg(2+)</name>
        <dbReference type="ChEBI" id="CHEBI:18420"/>
    </cofactor>
</comment>
<dbReference type="SUPFAM" id="SSF47831">
    <property type="entry name" value="Enzyme I of the PEP:sugar phosphotransferase system HPr-binding (sub)domain"/>
    <property type="match status" value="1"/>
</dbReference>
<comment type="similarity">
    <text evidence="5">Belongs to the PEP-utilizing enzyme family.</text>
</comment>
<evidence type="ECO:0000259" key="19">
    <source>
        <dbReference type="Pfam" id="PF05524"/>
    </source>
</evidence>
<comment type="function">
    <text evidence="3">General (non sugar-specific) component of the phosphoenolpyruvate-dependent sugar phosphotransferase system (sugar PTS). This major carbohydrate active-transport system catalyzes the phosphorylation of incoming sugar substrates concomitantly with their translocation across the cell membrane. Enzyme I transfers the phosphoryl group from phosphoenolpyruvate (PEP) to the phosphoryl carrier protein (HPr).</text>
</comment>
<name>A0A6J6E686_9ZZZZ</name>
<accession>A0A6J6E686</accession>
<evidence type="ECO:0000256" key="7">
    <source>
        <dbReference type="ARBA" id="ARBA00016544"/>
    </source>
</evidence>
<keyword evidence="15" id="KW-0460">Magnesium</keyword>
<dbReference type="InterPro" id="IPR006318">
    <property type="entry name" value="PTS_EI-like"/>
</dbReference>
<dbReference type="PROSITE" id="PS00370">
    <property type="entry name" value="PEP_ENZYMES_PHOS_SITE"/>
    <property type="match status" value="1"/>
</dbReference>
<dbReference type="PANTHER" id="PTHR46244">
    <property type="entry name" value="PHOSPHOENOLPYRUVATE-PROTEIN PHOSPHOTRANSFERASE"/>
    <property type="match status" value="1"/>
</dbReference>
<keyword evidence="13" id="KW-0479">Metal-binding</keyword>
<dbReference type="InterPro" id="IPR008731">
    <property type="entry name" value="PTS_EIN"/>
</dbReference>
<dbReference type="InterPro" id="IPR018274">
    <property type="entry name" value="PEP_util_AS"/>
</dbReference>
<evidence type="ECO:0000256" key="4">
    <source>
        <dbReference type="ARBA" id="ARBA00004496"/>
    </source>
</evidence>
<dbReference type="Pfam" id="PF05524">
    <property type="entry name" value="PEP-utilisers_N"/>
    <property type="match status" value="1"/>
</dbReference>
<dbReference type="PIRSF" id="PIRSF000732">
    <property type="entry name" value="PTS_enzyme_I"/>
    <property type="match status" value="1"/>
</dbReference>
<evidence type="ECO:0000256" key="2">
    <source>
        <dbReference type="ARBA" id="ARBA00001946"/>
    </source>
</evidence>
<dbReference type="Pfam" id="PF02896">
    <property type="entry name" value="PEP-utilizers_C"/>
    <property type="match status" value="1"/>
</dbReference>
<dbReference type="InterPro" id="IPR040442">
    <property type="entry name" value="Pyrv_kinase-like_dom_sf"/>
</dbReference>
<feature type="domain" description="Phosphotransferase system enzyme I N-terminal" evidence="19">
    <location>
        <begin position="3"/>
        <end position="119"/>
    </location>
</feature>
<evidence type="ECO:0000256" key="11">
    <source>
        <dbReference type="ARBA" id="ARBA00022679"/>
    </source>
</evidence>
<keyword evidence="9" id="KW-0963">Cytoplasm</keyword>
<dbReference type="NCBIfam" id="TIGR01417">
    <property type="entry name" value="PTS_I_fam"/>
    <property type="match status" value="1"/>
</dbReference>
<dbReference type="InterPro" id="IPR036637">
    <property type="entry name" value="Phosphohistidine_dom_sf"/>
</dbReference>
<evidence type="ECO:0000313" key="20">
    <source>
        <dbReference type="EMBL" id="CAB4571841.1"/>
    </source>
</evidence>
<dbReference type="InterPro" id="IPR050499">
    <property type="entry name" value="PEP-utilizing_PTS_enzyme"/>
</dbReference>
<evidence type="ECO:0000256" key="8">
    <source>
        <dbReference type="ARBA" id="ARBA00022448"/>
    </source>
</evidence>
<dbReference type="InterPro" id="IPR015813">
    <property type="entry name" value="Pyrv/PenolPyrv_kinase-like_dom"/>
</dbReference>
<evidence type="ECO:0000256" key="16">
    <source>
        <dbReference type="ARBA" id="ARBA00033235"/>
    </source>
</evidence>
<evidence type="ECO:0000256" key="9">
    <source>
        <dbReference type="ARBA" id="ARBA00022490"/>
    </source>
</evidence>
<keyword evidence="10" id="KW-0762">Sugar transport</keyword>
<dbReference type="Pfam" id="PF00391">
    <property type="entry name" value="PEP-utilizers"/>
    <property type="match status" value="1"/>
</dbReference>
<evidence type="ECO:0000259" key="17">
    <source>
        <dbReference type="Pfam" id="PF00391"/>
    </source>
</evidence>
<comment type="subcellular location">
    <subcellularLocation>
        <location evidence="4">Cytoplasm</location>
    </subcellularLocation>
</comment>
<dbReference type="GO" id="GO:0008965">
    <property type="term" value="F:phosphoenolpyruvate-protein phosphotransferase activity"/>
    <property type="evidence" value="ECO:0007669"/>
    <property type="project" value="UniProtKB-EC"/>
</dbReference>
<dbReference type="Gene3D" id="3.20.20.60">
    <property type="entry name" value="Phosphoenolpyruvate-binding domains"/>
    <property type="match status" value="1"/>
</dbReference>
<evidence type="ECO:0000259" key="18">
    <source>
        <dbReference type="Pfam" id="PF02896"/>
    </source>
</evidence>
<dbReference type="InterPro" id="IPR008279">
    <property type="entry name" value="PEP-util_enz_mobile_dom"/>
</dbReference>
<dbReference type="EMBL" id="CAEZTP010000036">
    <property type="protein sequence ID" value="CAB4571841.1"/>
    <property type="molecule type" value="Genomic_DNA"/>
</dbReference>
<evidence type="ECO:0000256" key="10">
    <source>
        <dbReference type="ARBA" id="ARBA00022597"/>
    </source>
</evidence>
<dbReference type="GO" id="GO:0009401">
    <property type="term" value="P:phosphoenolpyruvate-dependent sugar phosphotransferase system"/>
    <property type="evidence" value="ECO:0007669"/>
    <property type="project" value="UniProtKB-KW"/>
</dbReference>
<feature type="domain" description="PEP-utilising enzyme C-terminal" evidence="18">
    <location>
        <begin position="256"/>
        <end position="522"/>
    </location>
</feature>
<dbReference type="GO" id="GO:0046872">
    <property type="term" value="F:metal ion binding"/>
    <property type="evidence" value="ECO:0007669"/>
    <property type="project" value="UniProtKB-KW"/>
</dbReference>
<evidence type="ECO:0000256" key="15">
    <source>
        <dbReference type="ARBA" id="ARBA00022842"/>
    </source>
</evidence>
<keyword evidence="11" id="KW-0808">Transferase</keyword>
<evidence type="ECO:0000256" key="5">
    <source>
        <dbReference type="ARBA" id="ARBA00007837"/>
    </source>
</evidence>
<dbReference type="GO" id="GO:0016301">
    <property type="term" value="F:kinase activity"/>
    <property type="evidence" value="ECO:0007669"/>
    <property type="project" value="UniProtKB-KW"/>
</dbReference>
<proteinExistence type="inferred from homology"/>
<dbReference type="Gene3D" id="3.50.30.10">
    <property type="entry name" value="Phosphohistidine domain"/>
    <property type="match status" value="1"/>
</dbReference>
<dbReference type="Gene3D" id="1.10.274.10">
    <property type="entry name" value="PtsI, HPr-binding domain"/>
    <property type="match status" value="1"/>
</dbReference>
<evidence type="ECO:0000256" key="14">
    <source>
        <dbReference type="ARBA" id="ARBA00022777"/>
    </source>
</evidence>
<organism evidence="20">
    <name type="scientific">freshwater metagenome</name>
    <dbReference type="NCBI Taxonomy" id="449393"/>
    <lineage>
        <taxon>unclassified sequences</taxon>
        <taxon>metagenomes</taxon>
        <taxon>ecological metagenomes</taxon>
    </lineage>
</organism>
<dbReference type="InterPro" id="IPR036618">
    <property type="entry name" value="PtsI_HPr-bd_sf"/>
</dbReference>
<dbReference type="SUPFAM" id="SSF52009">
    <property type="entry name" value="Phosphohistidine domain"/>
    <property type="match status" value="1"/>
</dbReference>
<sequence>MLTGIPASSGAAIGPFFLLNTNIPVADAQQSQLSAEQETQTLTAAIARVGTDLDSRAARTTGELHEILVAMAEIATDPAIAEEAAAFIAGGRTASFAIVKATEVFQELLTASGGYLAERVSDVANIRDRILCEIAGISYPEIPHLDVPTVLIAQDLSPADTADLETEKILAIVTAGGGPTSHTAIIARSNGIAAIVACPGVVQAAIASPNAIVAVDATTGDVVFNPDSAVKSAIESKIEKIKARKSRTVARSKDGYITTDNVVVPIYANIGRLEDTAAAVTAGADGVGLLRTELLYLDRNDAPTLQEQTAIYTELFTPFNNQKVIIRTLDAGADKPMAFISFDNEPNPALGVRGYRTINKHENLLRTQLQAIAASAKATKAEVWVMAPMITLPEEAKNFVAMAKEYGLDKAGVMIEVPAAVFLADEITKVCHFVSIGTNDLGQYLHAADRESAALAGFNDPWQPALLRAVHQIAQAGIKNNCPVGVCGEAASDPTLASVLVGMGVSSLSSSVATLIDVAQAITAHSSQQLTLAGKAAVAAKTAADAKNAARKELVELANLGL</sequence>
<dbReference type="InterPro" id="IPR024692">
    <property type="entry name" value="PTS_EI"/>
</dbReference>
<evidence type="ECO:0000256" key="6">
    <source>
        <dbReference type="ARBA" id="ARBA00012232"/>
    </source>
</evidence>